<feature type="compositionally biased region" description="Basic and acidic residues" evidence="1">
    <location>
        <begin position="561"/>
        <end position="571"/>
    </location>
</feature>
<keyword evidence="2" id="KW-0812">Transmembrane</keyword>
<feature type="chain" id="PRO_5031214161" evidence="3">
    <location>
        <begin position="30"/>
        <end position="571"/>
    </location>
</feature>
<keyword evidence="2" id="KW-0472">Membrane</keyword>
<feature type="compositionally biased region" description="Basic and acidic residues" evidence="1">
    <location>
        <begin position="515"/>
        <end position="546"/>
    </location>
</feature>
<feature type="signal peptide" evidence="3">
    <location>
        <begin position="1"/>
        <end position="29"/>
    </location>
</feature>
<gene>
    <name evidence="4" type="ORF">PBIL07802_LOCUS17246</name>
</gene>
<evidence type="ECO:0000256" key="2">
    <source>
        <dbReference type="SAM" id="Phobius"/>
    </source>
</evidence>
<sequence>MKLGRTPVGACLALLVSALLTFDVDVAQAEVDCGVEASLTSSGYEICEQGDIAIDRGFADSNAGIGFSLPPLFLQFDADPSNMVGAKNGLAPPTAVITVSAQTYNPSKVLSSSSIHVLMGESCLPGGLDDSETLEWEGHAVEPVEIEVGEVGEGSGRKLEITFPVPSTSTYYLVIRSAEYSTRAVSCWLNVDSFALVRGGYDSDGNNYPSCTTLSTFNVTQLYTQAKSDWMRGAITRLNIADLNALSVVSDVCSSRTLWLHYLLRLSTAYIAINWTIAGGGVILVLFTIGTSVAFSVWNRYSKAVEFRSRVISMEIVDNIRQAITTALNERRHYFILRHWTTRKGFSQLPWIGRGAPLGRVYLRQEVRSRFIRCLTTCLERSIDDGAVVEVRHNKKEWEADVEEEEDRKKRRESKVQPKSSRQVQTGGGSATTSIAARSRRRSVGRESLFSITPFEVEVSAVTLEDVLKDVYESGEVAELMTEVDNDMKWRNAEVDEQLYQLVTSSSDIGSGGEEEGKGEGGEERGKEEREGGTREEEGGEGKEEGGGEGEGEGVKAAASLRRDEGGEVEA</sequence>
<accession>A0A7S3DEV2</accession>
<keyword evidence="2" id="KW-1133">Transmembrane helix</keyword>
<feature type="transmembrane region" description="Helical" evidence="2">
    <location>
        <begin position="275"/>
        <end position="298"/>
    </location>
</feature>
<proteinExistence type="predicted"/>
<protein>
    <submittedName>
        <fullName evidence="4">Uncharacterized protein</fullName>
    </submittedName>
</protein>
<organism evidence="4">
    <name type="scientific">Palpitomonas bilix</name>
    <dbReference type="NCBI Taxonomy" id="652834"/>
    <lineage>
        <taxon>Eukaryota</taxon>
        <taxon>Eukaryota incertae sedis</taxon>
    </lineage>
</organism>
<dbReference type="EMBL" id="HBIB01026647">
    <property type="protein sequence ID" value="CAE0254995.1"/>
    <property type="molecule type" value="Transcribed_RNA"/>
</dbReference>
<feature type="region of interest" description="Disordered" evidence="1">
    <location>
        <begin position="399"/>
        <end position="440"/>
    </location>
</feature>
<reference evidence="4" key="1">
    <citation type="submission" date="2021-01" db="EMBL/GenBank/DDBJ databases">
        <authorList>
            <person name="Corre E."/>
            <person name="Pelletier E."/>
            <person name="Niang G."/>
            <person name="Scheremetjew M."/>
            <person name="Finn R."/>
            <person name="Kale V."/>
            <person name="Holt S."/>
            <person name="Cochrane G."/>
            <person name="Meng A."/>
            <person name="Brown T."/>
            <person name="Cohen L."/>
        </authorList>
    </citation>
    <scope>NUCLEOTIDE SEQUENCE</scope>
    <source>
        <strain evidence="4">NIES-2562</strain>
    </source>
</reference>
<feature type="region of interest" description="Disordered" evidence="1">
    <location>
        <begin position="504"/>
        <end position="571"/>
    </location>
</feature>
<keyword evidence="3" id="KW-0732">Signal</keyword>
<evidence type="ECO:0000256" key="1">
    <source>
        <dbReference type="SAM" id="MobiDB-lite"/>
    </source>
</evidence>
<evidence type="ECO:0000313" key="4">
    <source>
        <dbReference type="EMBL" id="CAE0254995.1"/>
    </source>
</evidence>
<dbReference type="AlphaFoldDB" id="A0A7S3DEV2"/>
<evidence type="ECO:0000256" key="3">
    <source>
        <dbReference type="SAM" id="SignalP"/>
    </source>
</evidence>
<name>A0A7S3DEV2_9EUKA</name>